<sequence>FTRYRIRFLFRSDFFSSAQNSLLFDNFTDFVPSTEYIEAFKNILLNNIIPNKLKYGSFY</sequence>
<name>A0AAD7ZJG0_DIPPU</name>
<dbReference type="EMBL" id="JASPKZ010007916">
    <property type="protein sequence ID" value="KAJ9581467.1"/>
    <property type="molecule type" value="Genomic_DNA"/>
</dbReference>
<comment type="caution">
    <text evidence="1">The sequence shown here is derived from an EMBL/GenBank/DDBJ whole genome shotgun (WGS) entry which is preliminary data.</text>
</comment>
<feature type="non-terminal residue" evidence="1">
    <location>
        <position position="1"/>
    </location>
</feature>
<accession>A0AAD7ZJG0</accession>
<dbReference type="Proteomes" id="UP001233999">
    <property type="component" value="Unassembled WGS sequence"/>
</dbReference>
<protein>
    <submittedName>
        <fullName evidence="1">Uncharacterized protein</fullName>
    </submittedName>
</protein>
<feature type="non-terminal residue" evidence="1">
    <location>
        <position position="59"/>
    </location>
</feature>
<reference evidence="1" key="1">
    <citation type="journal article" date="2023" name="IScience">
        <title>Live-bearing cockroach genome reveals convergent evolutionary mechanisms linked to viviparity in insects and beyond.</title>
        <authorList>
            <person name="Fouks B."/>
            <person name="Harrison M.C."/>
            <person name="Mikhailova A.A."/>
            <person name="Marchal E."/>
            <person name="English S."/>
            <person name="Carruthers M."/>
            <person name="Jennings E.C."/>
            <person name="Chiamaka E.L."/>
            <person name="Frigard R.A."/>
            <person name="Pippel M."/>
            <person name="Attardo G.M."/>
            <person name="Benoit J.B."/>
            <person name="Bornberg-Bauer E."/>
            <person name="Tobe S.S."/>
        </authorList>
    </citation>
    <scope>NUCLEOTIDE SEQUENCE</scope>
    <source>
        <strain evidence="1">Stay&amp;Tobe</strain>
    </source>
</reference>
<organism evidence="1 2">
    <name type="scientific">Diploptera punctata</name>
    <name type="common">Pacific beetle cockroach</name>
    <dbReference type="NCBI Taxonomy" id="6984"/>
    <lineage>
        <taxon>Eukaryota</taxon>
        <taxon>Metazoa</taxon>
        <taxon>Ecdysozoa</taxon>
        <taxon>Arthropoda</taxon>
        <taxon>Hexapoda</taxon>
        <taxon>Insecta</taxon>
        <taxon>Pterygota</taxon>
        <taxon>Neoptera</taxon>
        <taxon>Polyneoptera</taxon>
        <taxon>Dictyoptera</taxon>
        <taxon>Blattodea</taxon>
        <taxon>Blaberoidea</taxon>
        <taxon>Blaberidae</taxon>
        <taxon>Diplopterinae</taxon>
        <taxon>Diploptera</taxon>
    </lineage>
</organism>
<gene>
    <name evidence="1" type="ORF">L9F63_023354</name>
</gene>
<reference evidence="1" key="2">
    <citation type="submission" date="2023-05" db="EMBL/GenBank/DDBJ databases">
        <authorList>
            <person name="Fouks B."/>
        </authorList>
    </citation>
    <scope>NUCLEOTIDE SEQUENCE</scope>
    <source>
        <strain evidence="1">Stay&amp;Tobe</strain>
        <tissue evidence="1">Testes</tissue>
    </source>
</reference>
<dbReference type="AlphaFoldDB" id="A0AAD7ZJG0"/>
<evidence type="ECO:0000313" key="1">
    <source>
        <dbReference type="EMBL" id="KAJ9581467.1"/>
    </source>
</evidence>
<evidence type="ECO:0000313" key="2">
    <source>
        <dbReference type="Proteomes" id="UP001233999"/>
    </source>
</evidence>
<proteinExistence type="predicted"/>
<keyword evidence="2" id="KW-1185">Reference proteome</keyword>